<dbReference type="Proteomes" id="UP000197032">
    <property type="component" value="Unassembled WGS sequence"/>
</dbReference>
<proteinExistence type="predicted"/>
<feature type="region of interest" description="Disordered" evidence="1">
    <location>
        <begin position="1"/>
        <end position="38"/>
    </location>
</feature>
<comment type="caution">
    <text evidence="2">The sequence shown here is derived from an EMBL/GenBank/DDBJ whole genome shotgun (WGS) entry which is preliminary data.</text>
</comment>
<reference evidence="3" key="1">
    <citation type="journal article" date="2017" name="Appl. Environ. Microbiol.">
        <title>Genomic Analysis of Calderihabitans maritimus KKC1, a Thermophilic, Hydrogenogenic, Carboxydotrophic Bacterium Isolated from Marine Sediment.</title>
        <authorList>
            <person name="Omae K."/>
            <person name="Yoneda Y."/>
            <person name="Fukuyama Y."/>
            <person name="Yoshida T."/>
            <person name="Sako Y."/>
        </authorList>
    </citation>
    <scope>NUCLEOTIDE SEQUENCE [LARGE SCALE GENOMIC DNA]</scope>
    <source>
        <strain evidence="3">KKC1</strain>
    </source>
</reference>
<evidence type="ECO:0000256" key="1">
    <source>
        <dbReference type="SAM" id="MobiDB-lite"/>
    </source>
</evidence>
<dbReference type="EMBL" id="BDGJ01000197">
    <property type="protein sequence ID" value="GAW94029.1"/>
    <property type="molecule type" value="Genomic_DNA"/>
</dbReference>
<protein>
    <submittedName>
        <fullName evidence="2">Uncharacterized protein</fullName>
    </submittedName>
</protein>
<evidence type="ECO:0000313" key="3">
    <source>
        <dbReference type="Proteomes" id="UP000197032"/>
    </source>
</evidence>
<organism evidence="2 3">
    <name type="scientific">Calderihabitans maritimus</name>
    <dbReference type="NCBI Taxonomy" id="1246530"/>
    <lineage>
        <taxon>Bacteria</taxon>
        <taxon>Bacillati</taxon>
        <taxon>Bacillota</taxon>
        <taxon>Clostridia</taxon>
        <taxon>Neomoorellales</taxon>
        <taxon>Calderihabitantaceae</taxon>
        <taxon>Calderihabitans</taxon>
    </lineage>
</organism>
<dbReference type="AlphaFoldDB" id="A0A1Z5HWX4"/>
<sequence length="56" mass="6212">MSKQDGFIEAYEAPTRSTKSETEGPLYMASPGLIKNPPEFDDTCELRENQEMALGS</sequence>
<accession>A0A1Z5HWX4</accession>
<name>A0A1Z5HWX4_9FIRM</name>
<gene>
    <name evidence="2" type="ORF">KKC1_31480</name>
</gene>
<keyword evidence="3" id="KW-1185">Reference proteome</keyword>
<evidence type="ECO:0000313" key="2">
    <source>
        <dbReference type="EMBL" id="GAW94029.1"/>
    </source>
</evidence>